<feature type="region of interest" description="Disordered" evidence="1">
    <location>
        <begin position="43"/>
        <end position="69"/>
    </location>
</feature>
<proteinExistence type="predicted"/>
<name>A0A344L5B1_9PSEU</name>
<keyword evidence="3" id="KW-1185">Reference proteome</keyword>
<organism evidence="2 3">
    <name type="scientific">Amycolatopsis albispora</name>
    <dbReference type="NCBI Taxonomy" id="1804986"/>
    <lineage>
        <taxon>Bacteria</taxon>
        <taxon>Bacillati</taxon>
        <taxon>Actinomycetota</taxon>
        <taxon>Actinomycetes</taxon>
        <taxon>Pseudonocardiales</taxon>
        <taxon>Pseudonocardiaceae</taxon>
        <taxon>Amycolatopsis</taxon>
    </lineage>
</organism>
<evidence type="ECO:0000313" key="2">
    <source>
        <dbReference type="EMBL" id="AXB43235.1"/>
    </source>
</evidence>
<reference evidence="2 3" key="1">
    <citation type="submission" date="2016-04" db="EMBL/GenBank/DDBJ databases">
        <title>Complete genome sequence and analysis of deep-sea sediment isolate, Amycolatopsis sp. WP1.</title>
        <authorList>
            <person name="Wang H."/>
            <person name="Chen S."/>
            <person name="Wu Q."/>
        </authorList>
    </citation>
    <scope>NUCLEOTIDE SEQUENCE [LARGE SCALE GENOMIC DNA]</scope>
    <source>
        <strain evidence="2 3">WP1</strain>
    </source>
</reference>
<gene>
    <name evidence="2" type="ORF">A4R43_12305</name>
</gene>
<dbReference type="RefSeq" id="WP_113692476.1">
    <property type="nucleotide sequence ID" value="NZ_CP015163.1"/>
</dbReference>
<protein>
    <submittedName>
        <fullName evidence="2">Uncharacterized protein</fullName>
    </submittedName>
</protein>
<dbReference type="Proteomes" id="UP000250434">
    <property type="component" value="Chromosome"/>
</dbReference>
<sequence length="158" mass="17263">MARSHSRQLAGELIARNPNASLRAIANVVGLAPSTVLDVRSRLRSGHDPVAGKGNTGSTARKPHRRPALGGRLDRANALTCLKNDPSMRFSEAGRLVLRRLEACPPCSVEWRRAVEALPDHCVEMVASIARKNAESWQEVADSLRRRCELTSCHHDSG</sequence>
<accession>A0A344L5B1</accession>
<evidence type="ECO:0000313" key="3">
    <source>
        <dbReference type="Proteomes" id="UP000250434"/>
    </source>
</evidence>
<dbReference type="EMBL" id="CP015163">
    <property type="protein sequence ID" value="AXB43235.1"/>
    <property type="molecule type" value="Genomic_DNA"/>
</dbReference>
<dbReference type="AlphaFoldDB" id="A0A344L5B1"/>
<evidence type="ECO:0000256" key="1">
    <source>
        <dbReference type="SAM" id="MobiDB-lite"/>
    </source>
</evidence>
<dbReference type="OrthoDB" id="3701787at2"/>
<dbReference type="KEGG" id="aab:A4R43_12305"/>